<comment type="caution">
    <text evidence="5">The sequence shown here is derived from an EMBL/GenBank/DDBJ whole genome shotgun (WGS) entry which is preliminary data.</text>
</comment>
<protein>
    <submittedName>
        <fullName evidence="5">DNA-binding transcriptional regulator YhcF (GntR family)</fullName>
    </submittedName>
</protein>
<name>A0A7W7PZF3_9PSEU</name>
<dbReference type="Gene3D" id="1.10.10.10">
    <property type="entry name" value="Winged helix-like DNA-binding domain superfamily/Winged helix DNA-binding domain"/>
    <property type="match status" value="1"/>
</dbReference>
<keyword evidence="1" id="KW-0805">Transcription regulation</keyword>
<gene>
    <name evidence="5" type="ORF">FHR82_000371</name>
</gene>
<evidence type="ECO:0000256" key="1">
    <source>
        <dbReference type="ARBA" id="ARBA00023015"/>
    </source>
</evidence>
<evidence type="ECO:0000313" key="6">
    <source>
        <dbReference type="Proteomes" id="UP000520767"/>
    </source>
</evidence>
<dbReference type="InterPro" id="IPR036390">
    <property type="entry name" value="WH_DNA-bd_sf"/>
</dbReference>
<dbReference type="SMART" id="SM00345">
    <property type="entry name" value="HTH_GNTR"/>
    <property type="match status" value="1"/>
</dbReference>
<dbReference type="EMBL" id="JACHJQ010000001">
    <property type="protein sequence ID" value="MBB4904161.1"/>
    <property type="molecule type" value="Genomic_DNA"/>
</dbReference>
<dbReference type="InterPro" id="IPR036388">
    <property type="entry name" value="WH-like_DNA-bd_sf"/>
</dbReference>
<dbReference type="Proteomes" id="UP000520767">
    <property type="component" value="Unassembled WGS sequence"/>
</dbReference>
<sequence length="134" mass="15155">MSNKPTDRAVTVNFDDRSPIYRQIADRIEAEVLSGTLAGDEQVPSTNKYAAHHRINPATVNKAFQQLVDDGILYKRRGIGMFVSPQARQTLRARRRKSFFTDVVDPMVNEARAIGIDLSELVERINELAREDGR</sequence>
<dbReference type="PANTHER" id="PTHR38445">
    <property type="entry name" value="HTH-TYPE TRANSCRIPTIONAL REPRESSOR YTRA"/>
    <property type="match status" value="1"/>
</dbReference>
<dbReference type="PANTHER" id="PTHR38445:SF10">
    <property type="entry name" value="GNTR-FAMILY TRANSCRIPTIONAL REGULATOR"/>
    <property type="match status" value="1"/>
</dbReference>
<feature type="domain" description="HTH gntR-type" evidence="4">
    <location>
        <begin position="18"/>
        <end position="86"/>
    </location>
</feature>
<proteinExistence type="predicted"/>
<dbReference type="GO" id="GO:0003677">
    <property type="term" value="F:DNA binding"/>
    <property type="evidence" value="ECO:0007669"/>
    <property type="project" value="UniProtKB-KW"/>
</dbReference>
<evidence type="ECO:0000256" key="3">
    <source>
        <dbReference type="ARBA" id="ARBA00023163"/>
    </source>
</evidence>
<keyword evidence="6" id="KW-1185">Reference proteome</keyword>
<organism evidence="5 6">
    <name type="scientific">Actinophytocola algeriensis</name>
    <dbReference type="NCBI Taxonomy" id="1768010"/>
    <lineage>
        <taxon>Bacteria</taxon>
        <taxon>Bacillati</taxon>
        <taxon>Actinomycetota</taxon>
        <taxon>Actinomycetes</taxon>
        <taxon>Pseudonocardiales</taxon>
        <taxon>Pseudonocardiaceae</taxon>
    </lineage>
</organism>
<keyword evidence="2 5" id="KW-0238">DNA-binding</keyword>
<keyword evidence="3" id="KW-0804">Transcription</keyword>
<evidence type="ECO:0000256" key="2">
    <source>
        <dbReference type="ARBA" id="ARBA00023125"/>
    </source>
</evidence>
<dbReference type="GO" id="GO:0003700">
    <property type="term" value="F:DNA-binding transcription factor activity"/>
    <property type="evidence" value="ECO:0007669"/>
    <property type="project" value="InterPro"/>
</dbReference>
<dbReference type="InterPro" id="IPR000524">
    <property type="entry name" value="Tscrpt_reg_HTH_GntR"/>
</dbReference>
<dbReference type="AlphaFoldDB" id="A0A7W7PZF3"/>
<dbReference type="Pfam" id="PF00392">
    <property type="entry name" value="GntR"/>
    <property type="match status" value="1"/>
</dbReference>
<evidence type="ECO:0000259" key="4">
    <source>
        <dbReference type="PROSITE" id="PS50949"/>
    </source>
</evidence>
<dbReference type="RefSeq" id="WP_221463256.1">
    <property type="nucleotide sequence ID" value="NZ_JACHJQ010000001.1"/>
</dbReference>
<accession>A0A7W7PZF3</accession>
<dbReference type="PROSITE" id="PS50949">
    <property type="entry name" value="HTH_GNTR"/>
    <property type="match status" value="1"/>
</dbReference>
<reference evidence="5 6" key="1">
    <citation type="submission" date="2020-08" db="EMBL/GenBank/DDBJ databases">
        <title>Genomic Encyclopedia of Type Strains, Phase III (KMG-III): the genomes of soil and plant-associated and newly described type strains.</title>
        <authorList>
            <person name="Whitman W."/>
        </authorList>
    </citation>
    <scope>NUCLEOTIDE SEQUENCE [LARGE SCALE GENOMIC DNA]</scope>
    <source>
        <strain evidence="5 6">CECT 8960</strain>
    </source>
</reference>
<dbReference type="CDD" id="cd07377">
    <property type="entry name" value="WHTH_GntR"/>
    <property type="match status" value="1"/>
</dbReference>
<evidence type="ECO:0000313" key="5">
    <source>
        <dbReference type="EMBL" id="MBB4904161.1"/>
    </source>
</evidence>
<dbReference type="SUPFAM" id="SSF46785">
    <property type="entry name" value="Winged helix' DNA-binding domain"/>
    <property type="match status" value="1"/>
</dbReference>